<feature type="compositionally biased region" description="Basic residues" evidence="2">
    <location>
        <begin position="69"/>
        <end position="80"/>
    </location>
</feature>
<feature type="domain" description="Rho RNA-BD" evidence="3">
    <location>
        <begin position="112"/>
        <end position="185"/>
    </location>
</feature>
<organism evidence="4 5">
    <name type="scientific">Solirubrobacter deserti</name>
    <dbReference type="NCBI Taxonomy" id="2282478"/>
    <lineage>
        <taxon>Bacteria</taxon>
        <taxon>Bacillati</taxon>
        <taxon>Actinomycetota</taxon>
        <taxon>Thermoleophilia</taxon>
        <taxon>Solirubrobacterales</taxon>
        <taxon>Solirubrobacteraceae</taxon>
        <taxon>Solirubrobacter</taxon>
    </lineage>
</organism>
<gene>
    <name evidence="4" type="ORF">OJ962_04155</name>
</gene>
<feature type="compositionally biased region" description="Basic and acidic residues" evidence="2">
    <location>
        <begin position="81"/>
        <end position="100"/>
    </location>
</feature>
<dbReference type="Gene3D" id="3.40.50.300">
    <property type="entry name" value="P-loop containing nucleotide triphosphate hydrolases"/>
    <property type="match status" value="1"/>
</dbReference>
<evidence type="ECO:0000259" key="3">
    <source>
        <dbReference type="PROSITE" id="PS51856"/>
    </source>
</evidence>
<keyword evidence="1" id="KW-0694">RNA-binding</keyword>
<feature type="compositionally biased region" description="Basic residues" evidence="2">
    <location>
        <begin position="471"/>
        <end position="503"/>
    </location>
</feature>
<sequence length="510" mass="52511">MPTVLDRSALEQSPLADLHLLANELGVDGFRRLRKPDLVDAILARQGGEAAAEEPVAVGGGDEDEAPKRSRRGRRGGRGRRRDEDEGDSGRDRDRDRDEEPVAETRGGGGEDKIATGTVELLANGSGFLRLSEDEESEGDIYISAAQVKRCELVSGDKISGPVRPARRSERFASLVRVDTINGRPADEVAEGTRFEELPVAWPEERIALGAEDAAVNAVQWLTPFGKGSRVVIAGAARSGKSELLRRLAVALAAKQDLEVSAVLAGVLPEEIADWPVTPSAALTFAASSDAQAQAVEQAVETGRRVAARGGDAVVLIDGFEYLPANAARRALAAGRNLSGGGSLTVIATSLAPVGGETTVIALDAAAAALGTFPALALAESGVLRADLLVGEAGVEAIRAAVAGGEFVPPVVEEVAPEPEPEAKPKPKGKAKPKAKAKAKPKPAAETASEPVAAAAAEVEAVAAEPAAAKPKAKAKATAKKKPAAKKAAAAKKKPAARSRAKKPAAGSDS</sequence>
<accession>A0ABT4RDT8</accession>
<dbReference type="SUPFAM" id="SSF52540">
    <property type="entry name" value="P-loop containing nucleoside triphosphate hydrolases"/>
    <property type="match status" value="1"/>
</dbReference>
<feature type="compositionally biased region" description="Low complexity" evidence="2">
    <location>
        <begin position="442"/>
        <end position="470"/>
    </location>
</feature>
<feature type="region of interest" description="Disordered" evidence="2">
    <location>
        <begin position="46"/>
        <end position="116"/>
    </location>
</feature>
<feature type="compositionally biased region" description="Low complexity" evidence="2">
    <location>
        <begin position="47"/>
        <end position="57"/>
    </location>
</feature>
<dbReference type="Gene3D" id="1.10.720.10">
    <property type="match status" value="1"/>
</dbReference>
<feature type="region of interest" description="Disordered" evidence="2">
    <location>
        <begin position="414"/>
        <end position="510"/>
    </location>
</feature>
<dbReference type="PROSITE" id="PS51856">
    <property type="entry name" value="RHO_RNA_BD"/>
    <property type="match status" value="1"/>
</dbReference>
<dbReference type="Proteomes" id="UP001147700">
    <property type="component" value="Unassembled WGS sequence"/>
</dbReference>
<dbReference type="Pfam" id="PF07497">
    <property type="entry name" value="Rho_RNA_bind"/>
    <property type="match status" value="1"/>
</dbReference>
<dbReference type="EMBL" id="JAPCID010000005">
    <property type="protein sequence ID" value="MDA0136678.1"/>
    <property type="molecule type" value="Genomic_DNA"/>
</dbReference>
<dbReference type="Pfam" id="PF07498">
    <property type="entry name" value="Rho_N"/>
    <property type="match status" value="1"/>
</dbReference>
<keyword evidence="5" id="KW-1185">Reference proteome</keyword>
<comment type="caution">
    <text evidence="4">The sequence shown here is derived from an EMBL/GenBank/DDBJ whole genome shotgun (WGS) entry which is preliminary data.</text>
</comment>
<dbReference type="SUPFAM" id="SSF68912">
    <property type="entry name" value="Rho N-terminal domain-like"/>
    <property type="match status" value="1"/>
</dbReference>
<evidence type="ECO:0000313" key="5">
    <source>
        <dbReference type="Proteomes" id="UP001147700"/>
    </source>
</evidence>
<reference evidence="4" key="1">
    <citation type="submission" date="2022-10" db="EMBL/GenBank/DDBJ databases">
        <title>The WGS of Solirubrobacter sp. CPCC 204708.</title>
        <authorList>
            <person name="Jiang Z."/>
        </authorList>
    </citation>
    <scope>NUCLEOTIDE SEQUENCE</scope>
    <source>
        <strain evidence="4">CPCC 204708</strain>
    </source>
</reference>
<dbReference type="InterPro" id="IPR027417">
    <property type="entry name" value="P-loop_NTPase"/>
</dbReference>
<dbReference type="InterPro" id="IPR004665">
    <property type="entry name" value="Term_rho"/>
</dbReference>
<dbReference type="InterPro" id="IPR036269">
    <property type="entry name" value="Rho_N_sf"/>
</dbReference>
<dbReference type="PANTHER" id="PTHR46425:SF1">
    <property type="entry name" value="TRANSCRIPTION TERMINATION FACTOR RHO"/>
    <property type="match status" value="1"/>
</dbReference>
<feature type="compositionally biased region" description="Basic residues" evidence="2">
    <location>
        <begin position="426"/>
        <end position="441"/>
    </location>
</feature>
<evidence type="ECO:0000256" key="1">
    <source>
        <dbReference type="PROSITE-ProRule" id="PRU01203"/>
    </source>
</evidence>
<dbReference type="Gene3D" id="2.40.50.140">
    <property type="entry name" value="Nucleic acid-binding proteins"/>
    <property type="match status" value="1"/>
</dbReference>
<evidence type="ECO:0000256" key="2">
    <source>
        <dbReference type="SAM" id="MobiDB-lite"/>
    </source>
</evidence>
<evidence type="ECO:0000313" key="4">
    <source>
        <dbReference type="EMBL" id="MDA0136678.1"/>
    </source>
</evidence>
<dbReference type="SMART" id="SM00959">
    <property type="entry name" value="Rho_N"/>
    <property type="match status" value="1"/>
</dbReference>
<dbReference type="InterPro" id="IPR012340">
    <property type="entry name" value="NA-bd_OB-fold"/>
</dbReference>
<dbReference type="InterPro" id="IPR003593">
    <property type="entry name" value="AAA+_ATPase"/>
</dbReference>
<dbReference type="PANTHER" id="PTHR46425">
    <property type="entry name" value="TRANSCRIPTION TERMINATION FACTOR RHO"/>
    <property type="match status" value="1"/>
</dbReference>
<name>A0ABT4RDT8_9ACTN</name>
<dbReference type="InterPro" id="IPR011113">
    <property type="entry name" value="Rho_RNA-bd"/>
</dbReference>
<protein>
    <submittedName>
        <fullName evidence="4">Rho termination factor N-terminal domain-containing protein</fullName>
    </submittedName>
</protein>
<comment type="similarity">
    <text evidence="1">Belongs to the Rho family.</text>
</comment>
<dbReference type="RefSeq" id="WP_202952282.1">
    <property type="nucleotide sequence ID" value="NZ_JAPCID010000005.1"/>
</dbReference>
<dbReference type="InterPro" id="IPR011112">
    <property type="entry name" value="Rho-like_N"/>
</dbReference>
<proteinExistence type="inferred from homology"/>
<dbReference type="SUPFAM" id="SSF50249">
    <property type="entry name" value="Nucleic acid-binding proteins"/>
    <property type="match status" value="1"/>
</dbReference>
<dbReference type="SMART" id="SM00382">
    <property type="entry name" value="AAA"/>
    <property type="match status" value="1"/>
</dbReference>